<keyword evidence="5 9" id="KW-0812">Transmembrane</keyword>
<keyword evidence="7 9" id="KW-0472">Membrane</keyword>
<dbReference type="Proteomes" id="UP000236743">
    <property type="component" value="Unassembled WGS sequence"/>
</dbReference>
<dbReference type="GO" id="GO:0015740">
    <property type="term" value="P:C4-dicarboxylate transport"/>
    <property type="evidence" value="ECO:0007669"/>
    <property type="project" value="TreeGrafter"/>
</dbReference>
<organism evidence="11 12">
    <name type="scientific">Bosea lathyri</name>
    <dbReference type="NCBI Taxonomy" id="1036778"/>
    <lineage>
        <taxon>Bacteria</taxon>
        <taxon>Pseudomonadati</taxon>
        <taxon>Pseudomonadota</taxon>
        <taxon>Alphaproteobacteria</taxon>
        <taxon>Hyphomicrobiales</taxon>
        <taxon>Boseaceae</taxon>
        <taxon>Bosea</taxon>
    </lineage>
</organism>
<sequence length="192" mass="20937">MTEPADSLNTTPAVAAQQPEFRLLTLPVRLLAATVRAAVIIALAVVLVFTVGQVADRYFLKSQFDAHDQIARIGMVWLVFLGFAIGVRERANIRIEVVQHFLPAGARQIAAFLLDILMLAVTVLIITVGWQLLEIGSFQAIMGTSLYYDVMYGALLTGMILLAVFLILRIANTLSGGRLGVDAPVSEHDDHH</sequence>
<protein>
    <recommendedName>
        <fullName evidence="9">TRAP transporter small permease protein</fullName>
    </recommendedName>
</protein>
<evidence type="ECO:0000259" key="10">
    <source>
        <dbReference type="Pfam" id="PF04290"/>
    </source>
</evidence>
<reference evidence="11 12" key="1">
    <citation type="submission" date="2016-10" db="EMBL/GenBank/DDBJ databases">
        <authorList>
            <person name="de Groot N.N."/>
        </authorList>
    </citation>
    <scope>NUCLEOTIDE SEQUENCE [LARGE SCALE GENOMIC DNA]</scope>
    <source>
        <strain evidence="11 12">DSM 26656</strain>
    </source>
</reference>
<dbReference type="PANTHER" id="PTHR35011">
    <property type="entry name" value="2,3-DIKETO-L-GULONATE TRAP TRANSPORTER SMALL PERMEASE PROTEIN YIAM"/>
    <property type="match status" value="1"/>
</dbReference>
<evidence type="ECO:0000256" key="7">
    <source>
        <dbReference type="ARBA" id="ARBA00023136"/>
    </source>
</evidence>
<comment type="subunit">
    <text evidence="9">The complex comprises the extracytoplasmic solute receptor protein and the two transmembrane proteins.</text>
</comment>
<keyword evidence="4 9" id="KW-0997">Cell inner membrane</keyword>
<dbReference type="PANTHER" id="PTHR35011:SF2">
    <property type="entry name" value="2,3-DIKETO-L-GULONATE TRAP TRANSPORTER SMALL PERMEASE PROTEIN YIAM"/>
    <property type="match status" value="1"/>
</dbReference>
<evidence type="ECO:0000256" key="1">
    <source>
        <dbReference type="ARBA" id="ARBA00004429"/>
    </source>
</evidence>
<dbReference type="InterPro" id="IPR055348">
    <property type="entry name" value="DctQ"/>
</dbReference>
<comment type="subcellular location">
    <subcellularLocation>
        <location evidence="1 9">Cell inner membrane</location>
        <topology evidence="1 9">Multi-pass membrane protein</topology>
    </subcellularLocation>
</comment>
<evidence type="ECO:0000313" key="11">
    <source>
        <dbReference type="EMBL" id="SEG72729.1"/>
    </source>
</evidence>
<gene>
    <name evidence="11" type="ORF">SAMN04488115_110165</name>
</gene>
<keyword evidence="3" id="KW-1003">Cell membrane</keyword>
<evidence type="ECO:0000256" key="5">
    <source>
        <dbReference type="ARBA" id="ARBA00022692"/>
    </source>
</evidence>
<dbReference type="RefSeq" id="WP_103874616.1">
    <property type="nucleotide sequence ID" value="NZ_FNUY01000010.1"/>
</dbReference>
<comment type="similarity">
    <text evidence="8 9">Belongs to the TRAP transporter small permease family.</text>
</comment>
<comment type="function">
    <text evidence="9">Part of the tripartite ATP-independent periplasmic (TRAP) transport system.</text>
</comment>
<dbReference type="InterPro" id="IPR007387">
    <property type="entry name" value="TRAP_DctQ"/>
</dbReference>
<feature type="domain" description="Tripartite ATP-independent periplasmic transporters DctQ component" evidence="10">
    <location>
        <begin position="47"/>
        <end position="174"/>
    </location>
</feature>
<keyword evidence="2 9" id="KW-0813">Transport</keyword>
<dbReference type="GO" id="GO:0005886">
    <property type="term" value="C:plasma membrane"/>
    <property type="evidence" value="ECO:0007669"/>
    <property type="project" value="UniProtKB-SubCell"/>
</dbReference>
<dbReference type="OrthoDB" id="7843639at2"/>
<keyword evidence="6 9" id="KW-1133">Transmembrane helix</keyword>
<feature type="transmembrane region" description="Helical" evidence="9">
    <location>
        <begin position="109"/>
        <end position="130"/>
    </location>
</feature>
<evidence type="ECO:0000256" key="2">
    <source>
        <dbReference type="ARBA" id="ARBA00022448"/>
    </source>
</evidence>
<evidence type="ECO:0000256" key="4">
    <source>
        <dbReference type="ARBA" id="ARBA00022519"/>
    </source>
</evidence>
<evidence type="ECO:0000313" key="12">
    <source>
        <dbReference type="Proteomes" id="UP000236743"/>
    </source>
</evidence>
<dbReference type="Pfam" id="PF04290">
    <property type="entry name" value="DctQ"/>
    <property type="match status" value="1"/>
</dbReference>
<feature type="transmembrane region" description="Helical" evidence="9">
    <location>
        <begin position="30"/>
        <end position="50"/>
    </location>
</feature>
<accession>A0A1H6CIF3</accession>
<keyword evidence="12" id="KW-1185">Reference proteome</keyword>
<dbReference type="AlphaFoldDB" id="A0A1H6CIF3"/>
<dbReference type="EMBL" id="FNUY01000010">
    <property type="protein sequence ID" value="SEG72729.1"/>
    <property type="molecule type" value="Genomic_DNA"/>
</dbReference>
<feature type="transmembrane region" description="Helical" evidence="9">
    <location>
        <begin position="150"/>
        <end position="168"/>
    </location>
</feature>
<proteinExistence type="inferred from homology"/>
<evidence type="ECO:0000256" key="3">
    <source>
        <dbReference type="ARBA" id="ARBA00022475"/>
    </source>
</evidence>
<dbReference type="GO" id="GO:0022857">
    <property type="term" value="F:transmembrane transporter activity"/>
    <property type="evidence" value="ECO:0007669"/>
    <property type="project" value="UniProtKB-UniRule"/>
</dbReference>
<evidence type="ECO:0000256" key="9">
    <source>
        <dbReference type="RuleBase" id="RU369079"/>
    </source>
</evidence>
<name>A0A1H6CIF3_9HYPH</name>
<feature type="transmembrane region" description="Helical" evidence="9">
    <location>
        <begin position="70"/>
        <end position="88"/>
    </location>
</feature>
<evidence type="ECO:0000256" key="8">
    <source>
        <dbReference type="ARBA" id="ARBA00038436"/>
    </source>
</evidence>
<evidence type="ECO:0000256" key="6">
    <source>
        <dbReference type="ARBA" id="ARBA00022989"/>
    </source>
</evidence>